<dbReference type="Proteomes" id="UP000646745">
    <property type="component" value="Unassembled WGS sequence"/>
</dbReference>
<name>A0ABQ3EB49_9GAMM</name>
<keyword evidence="2" id="KW-1185">Reference proteome</keyword>
<dbReference type="RefSeq" id="WP_189445724.1">
    <property type="nucleotide sequence ID" value="NZ_BMZI01000007.1"/>
</dbReference>
<proteinExistence type="predicted"/>
<dbReference type="EMBL" id="BMZI01000007">
    <property type="protein sequence ID" value="GHB30778.1"/>
    <property type="molecule type" value="Genomic_DNA"/>
</dbReference>
<sequence>MKDDALNRLSVRRGSELPWAKLDEAKVAEINAIVEHRNALKRELREITNAKLAARYGVHLRTIDHVTTGENWGHVSCRT</sequence>
<organism evidence="1 2">
    <name type="scientific">Salinicola rhizosphaerae</name>
    <dbReference type="NCBI Taxonomy" id="1443141"/>
    <lineage>
        <taxon>Bacteria</taxon>
        <taxon>Pseudomonadati</taxon>
        <taxon>Pseudomonadota</taxon>
        <taxon>Gammaproteobacteria</taxon>
        <taxon>Oceanospirillales</taxon>
        <taxon>Halomonadaceae</taxon>
        <taxon>Salinicola</taxon>
    </lineage>
</organism>
<comment type="caution">
    <text evidence="1">The sequence shown here is derived from an EMBL/GenBank/DDBJ whole genome shotgun (WGS) entry which is preliminary data.</text>
</comment>
<evidence type="ECO:0000313" key="2">
    <source>
        <dbReference type="Proteomes" id="UP000646745"/>
    </source>
</evidence>
<accession>A0ABQ3EB49</accession>
<evidence type="ECO:0000313" key="1">
    <source>
        <dbReference type="EMBL" id="GHB30778.1"/>
    </source>
</evidence>
<protein>
    <submittedName>
        <fullName evidence="1">Uncharacterized protein</fullName>
    </submittedName>
</protein>
<reference evidence="2" key="1">
    <citation type="journal article" date="2019" name="Int. J. Syst. Evol. Microbiol.">
        <title>The Global Catalogue of Microorganisms (GCM) 10K type strain sequencing project: providing services to taxonomists for standard genome sequencing and annotation.</title>
        <authorList>
            <consortium name="The Broad Institute Genomics Platform"/>
            <consortium name="The Broad Institute Genome Sequencing Center for Infectious Disease"/>
            <person name="Wu L."/>
            <person name="Ma J."/>
        </authorList>
    </citation>
    <scope>NUCLEOTIDE SEQUENCE [LARGE SCALE GENOMIC DNA]</scope>
    <source>
        <strain evidence="2">KCTC 32998</strain>
    </source>
</reference>
<gene>
    <name evidence="1" type="ORF">GCM10009038_31990</name>
</gene>